<reference evidence="4" key="1">
    <citation type="journal article" date="2019" name="Int. J. Syst. Evol. Microbiol.">
        <title>The Global Catalogue of Microorganisms (GCM) 10K type strain sequencing project: providing services to taxonomists for standard genome sequencing and annotation.</title>
        <authorList>
            <consortium name="The Broad Institute Genomics Platform"/>
            <consortium name="The Broad Institute Genome Sequencing Center for Infectious Disease"/>
            <person name="Wu L."/>
            <person name="Ma J."/>
        </authorList>
    </citation>
    <scope>NUCLEOTIDE SEQUENCE [LARGE SCALE GENOMIC DNA]</scope>
    <source>
        <strain evidence="4">CGMCC 1.15197</strain>
    </source>
</reference>
<dbReference type="RefSeq" id="WP_188810586.1">
    <property type="nucleotide sequence ID" value="NZ_BMHT01000001.1"/>
</dbReference>
<feature type="compositionally biased region" description="Low complexity" evidence="1">
    <location>
        <begin position="69"/>
        <end position="88"/>
    </location>
</feature>
<evidence type="ECO:0000256" key="1">
    <source>
        <dbReference type="SAM" id="MobiDB-lite"/>
    </source>
</evidence>
<accession>A0ABQ1TMR6</accession>
<evidence type="ECO:0008006" key="5">
    <source>
        <dbReference type="Google" id="ProtNLM"/>
    </source>
</evidence>
<feature type="signal peptide" evidence="2">
    <location>
        <begin position="1"/>
        <end position="32"/>
    </location>
</feature>
<dbReference type="EMBL" id="BMHT01000001">
    <property type="protein sequence ID" value="GGE97169.1"/>
    <property type="molecule type" value="Genomic_DNA"/>
</dbReference>
<name>A0ABQ1TMR6_9BACT</name>
<protein>
    <recommendedName>
        <fullName evidence="5">Adhesin domain-containing protein</fullName>
    </recommendedName>
</protein>
<sequence>MMIAHLLGTRGWHRFLSAAVLLTAAIAHTSYAESASVSSPLHPLISSKAAVWAQGGPVSVQQGTQQGSATEVQGTQGEQGEQGESAAALTSEKSRKVSRTFKVSASQPYVLETRYGRVQINTWSRNEIRTDAEVITHADTDQKAQQLQDMIEVQMTPNDAETGAVAVRSKFGAMPHECWSRRRLYEVNYTVWLPKNTPLRVYNTFGDISISGDLTGSTQLAVEYGSLRTGRLDGAQNLLRVGNGQAAVAFVRKASIDASYSKLRLTEGVLVDLRNNYSDIDMGTVQDLTVHSKYGDVALGTVRNLRGSSGFSTFSIDKINEKLDMKVQYCPSFEVRNTGKNFRQINVDSGYSTILLNFPDGAGFNFDVNTDHGKLLVDKKLIQVQSEESSASSSDMQGRFGGVVAKNAGNVNIKVRYGNVRFNR</sequence>
<evidence type="ECO:0000256" key="2">
    <source>
        <dbReference type="SAM" id="SignalP"/>
    </source>
</evidence>
<dbReference type="Proteomes" id="UP000632273">
    <property type="component" value="Unassembled WGS sequence"/>
</dbReference>
<feature type="compositionally biased region" description="Polar residues" evidence="1">
    <location>
        <begin position="59"/>
        <end position="68"/>
    </location>
</feature>
<feature type="region of interest" description="Disordered" evidence="1">
    <location>
        <begin position="59"/>
        <end position="93"/>
    </location>
</feature>
<feature type="chain" id="PRO_5046181399" description="Adhesin domain-containing protein" evidence="2">
    <location>
        <begin position="33"/>
        <end position="424"/>
    </location>
</feature>
<comment type="caution">
    <text evidence="3">The sequence shown here is derived from an EMBL/GenBank/DDBJ whole genome shotgun (WGS) entry which is preliminary data.</text>
</comment>
<gene>
    <name evidence="3" type="ORF">GCM10011383_04900</name>
</gene>
<organism evidence="3 4">
    <name type="scientific">Hymenobacter cavernae</name>
    <dbReference type="NCBI Taxonomy" id="2044852"/>
    <lineage>
        <taxon>Bacteria</taxon>
        <taxon>Pseudomonadati</taxon>
        <taxon>Bacteroidota</taxon>
        <taxon>Cytophagia</taxon>
        <taxon>Cytophagales</taxon>
        <taxon>Hymenobacteraceae</taxon>
        <taxon>Hymenobacter</taxon>
    </lineage>
</organism>
<evidence type="ECO:0000313" key="4">
    <source>
        <dbReference type="Proteomes" id="UP000632273"/>
    </source>
</evidence>
<keyword evidence="2" id="KW-0732">Signal</keyword>
<keyword evidence="4" id="KW-1185">Reference proteome</keyword>
<evidence type="ECO:0000313" key="3">
    <source>
        <dbReference type="EMBL" id="GGE97169.1"/>
    </source>
</evidence>
<proteinExistence type="predicted"/>